<geneLocation type="plasmid" evidence="2 3">
    <name>unnamed1</name>
</geneLocation>
<dbReference type="PIRSF" id="PIRSF000390">
    <property type="entry name" value="PLP_StrS"/>
    <property type="match status" value="1"/>
</dbReference>
<dbReference type="Gene3D" id="3.90.1150.10">
    <property type="entry name" value="Aspartate Aminotransferase, domain 1"/>
    <property type="match status" value="1"/>
</dbReference>
<comment type="similarity">
    <text evidence="1">Belongs to the DegT/DnrJ/EryC1 family.</text>
</comment>
<sequence>MIPIADPRIGEEEREGVQRVLDSGQLADGEEVRRFEDEFADFCGAGHGVATTNGTTALHAAFEALGIGEGDAVVTTPFSFVASANAVRHAGAEPVFADIDPATFTLDPREVERVVRERDDVAAILAVHLYGLPAELDRLREIADEHDLALVEDAAQAHGAEYDRRRVGSFGDAACFSFYPTKNMTTGEGGMVTTDRADVAERVARFADHGRTSGYEHAEVGHNFRMTSLCAAIGRAQLPKLVDYTIARRGHAAYLSKRLADAGVITPNEPSRTRHVYHQYTIRYDDRDGLRDHLSDAGVGTGIYYPTPIHQQPAYADVDADCPVAERAADQVLSLPVHPELSTDDLRTICEAVESYANGDAPEPTADTGRGNA</sequence>
<protein>
    <submittedName>
        <fullName evidence="2">DegT/DnrJ/EryC1/StrS family aminotransferase</fullName>
    </submittedName>
</protein>
<accession>A0A7D5GE69</accession>
<dbReference type="GO" id="GO:0000271">
    <property type="term" value="P:polysaccharide biosynthetic process"/>
    <property type="evidence" value="ECO:0007669"/>
    <property type="project" value="TreeGrafter"/>
</dbReference>
<dbReference type="PANTHER" id="PTHR30244:SF34">
    <property type="entry name" value="DTDP-4-AMINO-4,6-DIDEOXYGALACTOSE TRANSAMINASE"/>
    <property type="match status" value="1"/>
</dbReference>
<dbReference type="InterPro" id="IPR000653">
    <property type="entry name" value="DegT/StrS_aminotransferase"/>
</dbReference>
<dbReference type="CDD" id="cd00616">
    <property type="entry name" value="AHBA_syn"/>
    <property type="match status" value="1"/>
</dbReference>
<keyword evidence="2" id="KW-0614">Plasmid</keyword>
<dbReference type="Pfam" id="PF01041">
    <property type="entry name" value="DegT_DnrJ_EryC1"/>
    <property type="match status" value="1"/>
</dbReference>
<dbReference type="InterPro" id="IPR015422">
    <property type="entry name" value="PyrdxlP-dep_Trfase_small"/>
</dbReference>
<evidence type="ECO:0000313" key="2">
    <source>
        <dbReference type="EMBL" id="QLG29586.1"/>
    </source>
</evidence>
<dbReference type="SUPFAM" id="SSF53383">
    <property type="entry name" value="PLP-dependent transferases"/>
    <property type="match status" value="1"/>
</dbReference>
<keyword evidence="3" id="KW-1185">Reference proteome</keyword>
<dbReference type="GO" id="GO:0008483">
    <property type="term" value="F:transaminase activity"/>
    <property type="evidence" value="ECO:0007669"/>
    <property type="project" value="UniProtKB-KW"/>
</dbReference>
<keyword evidence="2" id="KW-0808">Transferase</keyword>
<dbReference type="Gene3D" id="3.40.640.10">
    <property type="entry name" value="Type I PLP-dependent aspartate aminotransferase-like (Major domain)"/>
    <property type="match status" value="1"/>
</dbReference>
<reference evidence="2 3" key="1">
    <citation type="submission" date="2020-07" db="EMBL/GenBank/DDBJ databases">
        <title>Gai3-2, isolated from salt lake.</title>
        <authorList>
            <person name="Cui H."/>
            <person name="Shi X."/>
        </authorList>
    </citation>
    <scope>NUCLEOTIDE SEQUENCE [LARGE SCALE GENOMIC DNA]</scope>
    <source>
        <strain evidence="2 3">Gai3-2</strain>
        <plasmid evidence="2 3">unnamed1</plasmid>
    </source>
</reference>
<name>A0A7D5GE69_9EURY</name>
<dbReference type="OrthoDB" id="10355at2157"/>
<keyword evidence="1" id="KW-0663">Pyridoxal phosphate</keyword>
<organism evidence="2 3">
    <name type="scientific">Halorarum halophilum</name>
    <dbReference type="NCBI Taxonomy" id="2743090"/>
    <lineage>
        <taxon>Archaea</taxon>
        <taxon>Methanobacteriati</taxon>
        <taxon>Methanobacteriota</taxon>
        <taxon>Stenosarchaea group</taxon>
        <taxon>Halobacteria</taxon>
        <taxon>Halobacteriales</taxon>
        <taxon>Haloferacaceae</taxon>
        <taxon>Halorarum</taxon>
    </lineage>
</organism>
<evidence type="ECO:0000313" key="3">
    <source>
        <dbReference type="Proteomes" id="UP000509750"/>
    </source>
</evidence>
<dbReference type="InterPro" id="IPR015421">
    <property type="entry name" value="PyrdxlP-dep_Trfase_major"/>
</dbReference>
<dbReference type="GeneID" id="56030850"/>
<keyword evidence="2" id="KW-0032">Aminotransferase</keyword>
<dbReference type="AlphaFoldDB" id="A0A7D5GE69"/>
<dbReference type="RefSeq" id="WP_179171160.1">
    <property type="nucleotide sequence ID" value="NZ_CP058530.1"/>
</dbReference>
<dbReference type="GO" id="GO:0030170">
    <property type="term" value="F:pyridoxal phosphate binding"/>
    <property type="evidence" value="ECO:0007669"/>
    <property type="project" value="TreeGrafter"/>
</dbReference>
<dbReference type="EMBL" id="CP058530">
    <property type="protein sequence ID" value="QLG29586.1"/>
    <property type="molecule type" value="Genomic_DNA"/>
</dbReference>
<proteinExistence type="inferred from homology"/>
<dbReference type="InterPro" id="IPR015424">
    <property type="entry name" value="PyrdxlP-dep_Trfase"/>
</dbReference>
<gene>
    <name evidence="2" type="ORF">HUG10_18415</name>
</gene>
<dbReference type="KEGG" id="halg:HUG10_18415"/>
<dbReference type="PANTHER" id="PTHR30244">
    <property type="entry name" value="TRANSAMINASE"/>
    <property type="match status" value="1"/>
</dbReference>
<evidence type="ECO:0000256" key="1">
    <source>
        <dbReference type="RuleBase" id="RU004508"/>
    </source>
</evidence>
<dbReference type="Proteomes" id="UP000509750">
    <property type="component" value="Plasmid unnamed1"/>
</dbReference>